<keyword evidence="3" id="KW-0687">Ribonucleoprotein</keyword>
<dbReference type="GO" id="GO:0005840">
    <property type="term" value="C:ribosome"/>
    <property type="evidence" value="ECO:0007669"/>
    <property type="project" value="UniProtKB-KW"/>
</dbReference>
<evidence type="ECO:0000256" key="1">
    <source>
        <dbReference type="ARBA" id="ARBA00010014"/>
    </source>
</evidence>
<evidence type="ECO:0000256" key="2">
    <source>
        <dbReference type="ARBA" id="ARBA00022980"/>
    </source>
</evidence>
<comment type="similarity">
    <text evidence="1">Belongs to the eukaryotic ribosomal protein eS19 family.</text>
</comment>
<keyword evidence="5" id="KW-1185">Reference proteome</keyword>
<evidence type="ECO:0000256" key="3">
    <source>
        <dbReference type="ARBA" id="ARBA00023274"/>
    </source>
</evidence>
<name>A0ABQ9YAL0_9EUKA</name>
<sequence length="479" mass="54355">MAAQPNIREVQDFMPQFSNDFLTQLYHDAIQFGVDRQYIILSYLSVLDEREQLLLKDPNIRNPFWSQIPKSVFGSTYRNNSFLLIQDSFPGTKIEETRARFQSNNFLLVPTFNDFMSNKTLTLTNPHKDKTIIIHPHTCVDTTVLADDDLFKSYIHLFYEQQSDIPDPSQPPPMTIQPVPDDSISFHVDPWTVKNLANYRHSTQIQCSYCGSQVYPHEAMECSHFHILCSDCLHTTILDQIPFLRSNVWVDEDPQIPSVQLRCPIQQNGVCGGTFLPGDLPNHLFEYELKILTDPSILRIFTSDTLKSGCCPLCFFPLTRMIFGSQKMTTTFIGKKGVTVKDIPADVFIATLAAHFKKSDHIVMPAWGDYCKTACYKQLAPANPDWYFIRAASIARKIYIRDGTGIGSLKEVYGTSVDNGVMPRHFREASGKIIRTIVHQLEKAKLVEPVPGRNGGRRVTKQGRGDLDRIASQIAQTAK</sequence>
<organism evidence="4 5">
    <name type="scientific">Blattamonas nauphoetae</name>
    <dbReference type="NCBI Taxonomy" id="2049346"/>
    <lineage>
        <taxon>Eukaryota</taxon>
        <taxon>Metamonada</taxon>
        <taxon>Preaxostyla</taxon>
        <taxon>Oxymonadida</taxon>
        <taxon>Blattamonas</taxon>
    </lineage>
</organism>
<protein>
    <submittedName>
        <fullName evidence="4">40S ribosomal protein S19</fullName>
    </submittedName>
</protein>
<reference evidence="4 5" key="1">
    <citation type="journal article" date="2022" name="bioRxiv">
        <title>Genomics of Preaxostyla Flagellates Illuminates Evolutionary Transitions and the Path Towards Mitochondrial Loss.</title>
        <authorList>
            <person name="Novak L.V.F."/>
            <person name="Treitli S.C."/>
            <person name="Pyrih J."/>
            <person name="Halakuc P."/>
            <person name="Pipaliya S.V."/>
            <person name="Vacek V."/>
            <person name="Brzon O."/>
            <person name="Soukal P."/>
            <person name="Eme L."/>
            <person name="Dacks J.B."/>
            <person name="Karnkowska A."/>
            <person name="Elias M."/>
            <person name="Hampl V."/>
        </authorList>
    </citation>
    <scope>NUCLEOTIDE SEQUENCE [LARGE SCALE GENOMIC DNA]</scope>
    <source>
        <strain evidence="4">NAU3</strain>
        <tissue evidence="4">Gut</tissue>
    </source>
</reference>
<dbReference type="InterPro" id="IPR036390">
    <property type="entry name" value="WH_DNA-bd_sf"/>
</dbReference>
<dbReference type="Pfam" id="PF01090">
    <property type="entry name" value="Ribosomal_S19e"/>
    <property type="match status" value="1"/>
</dbReference>
<evidence type="ECO:0000313" key="5">
    <source>
        <dbReference type="Proteomes" id="UP001281761"/>
    </source>
</evidence>
<evidence type="ECO:0000313" key="4">
    <source>
        <dbReference type="EMBL" id="KAK2960805.1"/>
    </source>
</evidence>
<accession>A0ABQ9YAL0</accession>
<comment type="caution">
    <text evidence="4">The sequence shown here is derived from an EMBL/GenBank/DDBJ whole genome shotgun (WGS) entry which is preliminary data.</text>
</comment>
<gene>
    <name evidence="4" type="ORF">BLNAU_4202</name>
</gene>
<dbReference type="Proteomes" id="UP001281761">
    <property type="component" value="Unassembled WGS sequence"/>
</dbReference>
<dbReference type="PANTHER" id="PTHR11710:SF0">
    <property type="entry name" value="40S RIBOSOMAL PROTEIN S19"/>
    <property type="match status" value="1"/>
</dbReference>
<dbReference type="EMBL" id="JARBJD010000020">
    <property type="protein sequence ID" value="KAK2960805.1"/>
    <property type="molecule type" value="Genomic_DNA"/>
</dbReference>
<dbReference type="SMART" id="SM01413">
    <property type="entry name" value="Ribosomal_S19e"/>
    <property type="match status" value="1"/>
</dbReference>
<dbReference type="Gene3D" id="1.10.10.10">
    <property type="entry name" value="Winged helix-like DNA-binding domain superfamily/Winged helix DNA-binding domain"/>
    <property type="match status" value="1"/>
</dbReference>
<dbReference type="SUPFAM" id="SSF46785">
    <property type="entry name" value="Winged helix' DNA-binding domain"/>
    <property type="match status" value="1"/>
</dbReference>
<dbReference type="PROSITE" id="PS00628">
    <property type="entry name" value="RIBOSOMAL_S19E"/>
    <property type="match status" value="1"/>
</dbReference>
<dbReference type="InterPro" id="IPR001266">
    <property type="entry name" value="Ribosomal_eS19"/>
</dbReference>
<dbReference type="InterPro" id="IPR018277">
    <property type="entry name" value="Ribosomal_eS19_CS"/>
</dbReference>
<keyword evidence="2 4" id="KW-0689">Ribosomal protein</keyword>
<proteinExistence type="inferred from homology"/>
<dbReference type="InterPro" id="IPR036388">
    <property type="entry name" value="WH-like_DNA-bd_sf"/>
</dbReference>
<dbReference type="PANTHER" id="PTHR11710">
    <property type="entry name" value="40S RIBOSOMAL PROTEIN S19"/>
    <property type="match status" value="1"/>
</dbReference>